<dbReference type="PANTHER" id="PTHR33360">
    <property type="entry name" value="TRANSPOSASE FOR INSERTION SEQUENCE ELEMENT IS200"/>
    <property type="match status" value="1"/>
</dbReference>
<accession>D9PJD1</accession>
<dbReference type="GO" id="GO:0004803">
    <property type="term" value="F:transposase activity"/>
    <property type="evidence" value="ECO:0007669"/>
    <property type="project" value="InterPro"/>
</dbReference>
<dbReference type="Gene3D" id="3.30.70.1290">
    <property type="entry name" value="Transposase IS200-like"/>
    <property type="match status" value="1"/>
</dbReference>
<evidence type="ECO:0000259" key="1">
    <source>
        <dbReference type="SMART" id="SM01321"/>
    </source>
</evidence>
<dbReference type="InterPro" id="IPR036515">
    <property type="entry name" value="Transposase_17_sf"/>
</dbReference>
<sequence>MEMKKMHYSHAVGEFNYHIQITPAYRADVFRNERTKNLTKAYLVAKVEELKLSLVAIEFGPNHVHIFLANCKNYAPCKIVQFLKGFSSRMMRKNHWELFRCDLWGDKFWSEGYFARSIGETTSEAVEHYILESQSKHWS</sequence>
<gene>
    <name evidence="2" type="ORF">LDC_1640</name>
</gene>
<dbReference type="InterPro" id="IPR002686">
    <property type="entry name" value="Transposase_17"/>
</dbReference>
<reference evidence="2" key="2">
    <citation type="journal article" date="2011" name="Microb. Ecol.">
        <title>Taxonomic and Functional Metagenomic Profiling of the Microbial Community in the Anoxic Sediment of a Sub-saline Shallow Lake (Laguna de Carrizo, Central Spain).</title>
        <authorList>
            <person name="Ferrer M."/>
            <person name="Guazzaroni M.E."/>
            <person name="Richter M."/>
            <person name="Garcia-Salamanca A."/>
            <person name="Yarza P."/>
            <person name="Suarez-Suarez A."/>
            <person name="Solano J."/>
            <person name="Alcaide M."/>
            <person name="van Dillewijn P."/>
            <person name="Molina-Henares M.A."/>
            <person name="Lopez-Cortes N."/>
            <person name="Al-Ramahi Y."/>
            <person name="Guerrero C."/>
            <person name="Acosta A."/>
            <person name="de Eugenio L.I."/>
            <person name="Martinez V."/>
            <person name="Marques S."/>
            <person name="Rojo F."/>
            <person name="Santero E."/>
            <person name="Genilloud O."/>
            <person name="Perez-Perez J."/>
            <person name="Rossello-Mora R."/>
            <person name="Ramos J.L."/>
        </authorList>
    </citation>
    <scope>NUCLEOTIDE SEQUENCE</scope>
</reference>
<dbReference type="NCBIfam" id="NF033573">
    <property type="entry name" value="transpos_IS200"/>
    <property type="match status" value="1"/>
</dbReference>
<feature type="domain" description="Transposase IS200-like" evidence="1">
    <location>
        <begin position="12"/>
        <end position="133"/>
    </location>
</feature>
<evidence type="ECO:0000313" key="2">
    <source>
        <dbReference type="EMBL" id="EFK96346.1"/>
    </source>
</evidence>
<dbReference type="AlphaFoldDB" id="D9PJD1"/>
<name>D9PJD1_9ZZZZ</name>
<comment type="caution">
    <text evidence="2">The sequence shown here is derived from an EMBL/GenBank/DDBJ whole genome shotgun (WGS) entry which is preliminary data.</text>
</comment>
<dbReference type="EMBL" id="ADZX01000509">
    <property type="protein sequence ID" value="EFK96346.1"/>
    <property type="molecule type" value="Genomic_DNA"/>
</dbReference>
<dbReference type="SMART" id="SM01321">
    <property type="entry name" value="Y1_Tnp"/>
    <property type="match status" value="1"/>
</dbReference>
<protein>
    <submittedName>
        <fullName evidence="2">Transposase IS200-like protein</fullName>
    </submittedName>
</protein>
<dbReference type="GO" id="GO:0003677">
    <property type="term" value="F:DNA binding"/>
    <property type="evidence" value="ECO:0007669"/>
    <property type="project" value="InterPro"/>
</dbReference>
<organism evidence="2">
    <name type="scientific">sediment metagenome</name>
    <dbReference type="NCBI Taxonomy" id="749907"/>
    <lineage>
        <taxon>unclassified sequences</taxon>
        <taxon>metagenomes</taxon>
        <taxon>ecological metagenomes</taxon>
    </lineage>
</organism>
<reference evidence="2" key="1">
    <citation type="submission" date="2010-07" db="EMBL/GenBank/DDBJ databases">
        <authorList>
            <consortium name="CONSOLIDER consortium CSD2007-00005"/>
            <person name="Guazzaroni M.-E."/>
            <person name="Richter M."/>
            <person name="Garcia-Salamanca A."/>
            <person name="Yarza P."/>
            <person name="Ferrer M."/>
        </authorList>
    </citation>
    <scope>NUCLEOTIDE SEQUENCE</scope>
</reference>
<dbReference type="SUPFAM" id="SSF143422">
    <property type="entry name" value="Transposase IS200-like"/>
    <property type="match status" value="1"/>
</dbReference>
<proteinExistence type="predicted"/>
<dbReference type="Pfam" id="PF01797">
    <property type="entry name" value="Y1_Tnp"/>
    <property type="match status" value="1"/>
</dbReference>
<dbReference type="GO" id="GO:0006313">
    <property type="term" value="P:DNA transposition"/>
    <property type="evidence" value="ECO:0007669"/>
    <property type="project" value="InterPro"/>
</dbReference>